<dbReference type="Proteomes" id="UP001083770">
    <property type="component" value="Unassembled WGS sequence"/>
</dbReference>
<keyword evidence="5" id="KW-1185">Reference proteome</keyword>
<sequence length="344" mass="38275">MTGDVLTIVIPTYNRPDSLRRAVESLFWQRAARSGFRLIVADNSVDATARLTFDTLAEQAPDTISLTYLHVPEAGVANARNAAMKKLETPLIAFLDDDQAAPTHWIEELLAAYKTFGAAVTFGPVQTVLPDDITKHRAYYENFFAREPNLSPGYIDKPFGCGNCLIDARQVPTKGPWFDARMNEVGGEDDLLFQRIRANSGKFAWAPNAPVFEYPLRQRISLSYTLRRAFAYGQGPVTLARKRQPPRYDLLVFWVIIGGGKFALHSLRWLALRLIGHKKRAFEADQAVRGLGKIFFWVKLRFYGTSTVTQFSGQPGASSATGDPASAVQDTRASVTGRDSLARR</sequence>
<dbReference type="SUPFAM" id="SSF53448">
    <property type="entry name" value="Nucleotide-diphospho-sugar transferases"/>
    <property type="match status" value="1"/>
</dbReference>
<keyword evidence="2" id="KW-1133">Transmembrane helix</keyword>
<feature type="region of interest" description="Disordered" evidence="1">
    <location>
        <begin position="312"/>
        <end position="344"/>
    </location>
</feature>
<dbReference type="RefSeq" id="WP_269403403.1">
    <property type="nucleotide sequence ID" value="NZ_JAPWGW010000005.1"/>
</dbReference>
<accession>A0ABT4LYF8</accession>
<evidence type="ECO:0000313" key="4">
    <source>
        <dbReference type="EMBL" id="MCZ4299405.1"/>
    </source>
</evidence>
<dbReference type="PANTHER" id="PTHR43685">
    <property type="entry name" value="GLYCOSYLTRANSFERASE"/>
    <property type="match status" value="1"/>
</dbReference>
<comment type="caution">
    <text evidence="4">The sequence shown here is derived from an EMBL/GenBank/DDBJ whole genome shotgun (WGS) entry which is preliminary data.</text>
</comment>
<feature type="transmembrane region" description="Helical" evidence="2">
    <location>
        <begin position="251"/>
        <end position="271"/>
    </location>
</feature>
<keyword evidence="2" id="KW-0472">Membrane</keyword>
<dbReference type="EMBL" id="JAPWGW010000005">
    <property type="protein sequence ID" value="MCZ4299405.1"/>
    <property type="molecule type" value="Genomic_DNA"/>
</dbReference>
<reference evidence="4" key="1">
    <citation type="submission" date="2022-12" db="EMBL/GenBank/DDBJ databases">
        <title>Bacterial isolates from different developmental stages of Nematostella vectensis.</title>
        <authorList>
            <person name="Fraune S."/>
        </authorList>
    </citation>
    <scope>NUCLEOTIDE SEQUENCE</scope>
    <source>
        <strain evidence="4">G21632-S1</strain>
    </source>
</reference>
<dbReference type="InterPro" id="IPR001173">
    <property type="entry name" value="Glyco_trans_2-like"/>
</dbReference>
<protein>
    <submittedName>
        <fullName evidence="4">Glycosyltransferase family 2 protein</fullName>
    </submittedName>
</protein>
<dbReference type="Gene3D" id="3.90.550.10">
    <property type="entry name" value="Spore Coat Polysaccharide Biosynthesis Protein SpsA, Chain A"/>
    <property type="match status" value="1"/>
</dbReference>
<organism evidence="4 5">
    <name type="scientific">Henriciella marina</name>
    <dbReference type="NCBI Taxonomy" id="453851"/>
    <lineage>
        <taxon>Bacteria</taxon>
        <taxon>Pseudomonadati</taxon>
        <taxon>Pseudomonadota</taxon>
        <taxon>Alphaproteobacteria</taxon>
        <taxon>Hyphomonadales</taxon>
        <taxon>Hyphomonadaceae</taxon>
        <taxon>Henriciella</taxon>
    </lineage>
</organism>
<evidence type="ECO:0000259" key="3">
    <source>
        <dbReference type="Pfam" id="PF00535"/>
    </source>
</evidence>
<keyword evidence="2" id="KW-0812">Transmembrane</keyword>
<feature type="compositionally biased region" description="Polar residues" evidence="1">
    <location>
        <begin position="312"/>
        <end position="321"/>
    </location>
</feature>
<evidence type="ECO:0000313" key="5">
    <source>
        <dbReference type="Proteomes" id="UP001083770"/>
    </source>
</evidence>
<dbReference type="InterPro" id="IPR029044">
    <property type="entry name" value="Nucleotide-diphossugar_trans"/>
</dbReference>
<dbReference type="PANTHER" id="PTHR43685:SF11">
    <property type="entry name" value="GLYCOSYLTRANSFERASE TAGX-RELATED"/>
    <property type="match status" value="1"/>
</dbReference>
<proteinExistence type="predicted"/>
<feature type="domain" description="Glycosyltransferase 2-like" evidence="3">
    <location>
        <begin position="7"/>
        <end position="162"/>
    </location>
</feature>
<dbReference type="InterPro" id="IPR050834">
    <property type="entry name" value="Glycosyltransf_2"/>
</dbReference>
<evidence type="ECO:0000256" key="1">
    <source>
        <dbReference type="SAM" id="MobiDB-lite"/>
    </source>
</evidence>
<evidence type="ECO:0000256" key="2">
    <source>
        <dbReference type="SAM" id="Phobius"/>
    </source>
</evidence>
<gene>
    <name evidence="4" type="ORF">O4G74_15195</name>
</gene>
<dbReference type="Pfam" id="PF00535">
    <property type="entry name" value="Glycos_transf_2"/>
    <property type="match status" value="1"/>
</dbReference>
<name>A0ABT4LYF8_9PROT</name>